<dbReference type="AlphaFoldDB" id="A0A5C5V7A4"/>
<dbReference type="SUPFAM" id="SSF54523">
    <property type="entry name" value="Pili subunits"/>
    <property type="match status" value="1"/>
</dbReference>
<name>A0A5C5V7A4_9BACT</name>
<dbReference type="InterPro" id="IPR045584">
    <property type="entry name" value="Pilin-like"/>
</dbReference>
<dbReference type="NCBIfam" id="TIGR02532">
    <property type="entry name" value="IV_pilin_GFxxxE"/>
    <property type="match status" value="1"/>
</dbReference>
<feature type="domain" description="DUF1559" evidence="1">
    <location>
        <begin position="41"/>
        <end position="315"/>
    </location>
</feature>
<reference evidence="2 3" key="1">
    <citation type="submission" date="2019-02" db="EMBL/GenBank/DDBJ databases">
        <title>Deep-cultivation of Planctomycetes and their phenomic and genomic characterization uncovers novel biology.</title>
        <authorList>
            <person name="Wiegand S."/>
            <person name="Jogler M."/>
            <person name="Boedeker C."/>
            <person name="Pinto D."/>
            <person name="Vollmers J."/>
            <person name="Rivas-Marin E."/>
            <person name="Kohn T."/>
            <person name="Peeters S.H."/>
            <person name="Heuer A."/>
            <person name="Rast P."/>
            <person name="Oberbeckmann S."/>
            <person name="Bunk B."/>
            <person name="Jeske O."/>
            <person name="Meyerdierks A."/>
            <person name="Storesund J.E."/>
            <person name="Kallscheuer N."/>
            <person name="Luecker S."/>
            <person name="Lage O.M."/>
            <person name="Pohl T."/>
            <person name="Merkel B.J."/>
            <person name="Hornburger P."/>
            <person name="Mueller R.-W."/>
            <person name="Bruemmer F."/>
            <person name="Labrenz M."/>
            <person name="Spormann A.M."/>
            <person name="Op Den Camp H."/>
            <person name="Overmann J."/>
            <person name="Amann R."/>
            <person name="Jetten M.S.M."/>
            <person name="Mascher T."/>
            <person name="Medema M.H."/>
            <person name="Devos D.P."/>
            <person name="Kaster A.-K."/>
            <person name="Ovreas L."/>
            <person name="Rohde M."/>
            <person name="Galperin M.Y."/>
            <person name="Jogler C."/>
        </authorList>
    </citation>
    <scope>NUCLEOTIDE SEQUENCE [LARGE SCALE GENOMIC DNA]</scope>
    <source>
        <strain evidence="2 3">KOR34</strain>
    </source>
</reference>
<dbReference type="PANTHER" id="PTHR30093">
    <property type="entry name" value="GENERAL SECRETION PATHWAY PROTEIN G"/>
    <property type="match status" value="1"/>
</dbReference>
<dbReference type="Proteomes" id="UP000316714">
    <property type="component" value="Unassembled WGS sequence"/>
</dbReference>
<dbReference type="NCBIfam" id="TIGR04294">
    <property type="entry name" value="pre_pil_HX9DG"/>
    <property type="match status" value="1"/>
</dbReference>
<dbReference type="Pfam" id="PF07963">
    <property type="entry name" value="N_methyl"/>
    <property type="match status" value="1"/>
</dbReference>
<evidence type="ECO:0000313" key="3">
    <source>
        <dbReference type="Proteomes" id="UP000316714"/>
    </source>
</evidence>
<dbReference type="Pfam" id="PF07596">
    <property type="entry name" value="SBP_bac_10"/>
    <property type="match status" value="1"/>
</dbReference>
<comment type="caution">
    <text evidence="2">The sequence shown here is derived from an EMBL/GenBank/DDBJ whole genome shotgun (WGS) entry which is preliminary data.</text>
</comment>
<dbReference type="EMBL" id="SIHJ01000002">
    <property type="protein sequence ID" value="TWT33960.1"/>
    <property type="molecule type" value="Genomic_DNA"/>
</dbReference>
<dbReference type="InterPro" id="IPR011453">
    <property type="entry name" value="DUF1559"/>
</dbReference>
<proteinExistence type="predicted"/>
<keyword evidence="3" id="KW-1185">Reference proteome</keyword>
<dbReference type="Gene3D" id="3.30.700.10">
    <property type="entry name" value="Glycoprotein, Type 4 Pilin"/>
    <property type="match status" value="1"/>
</dbReference>
<dbReference type="PANTHER" id="PTHR30093:SF2">
    <property type="entry name" value="TYPE II SECRETION SYSTEM PROTEIN H"/>
    <property type="match status" value="1"/>
</dbReference>
<accession>A0A5C5V7A4</accession>
<evidence type="ECO:0000259" key="1">
    <source>
        <dbReference type="Pfam" id="PF07596"/>
    </source>
</evidence>
<organism evidence="2 3">
    <name type="scientific">Posidoniimonas corsicana</name>
    <dbReference type="NCBI Taxonomy" id="1938618"/>
    <lineage>
        <taxon>Bacteria</taxon>
        <taxon>Pseudomonadati</taxon>
        <taxon>Planctomycetota</taxon>
        <taxon>Planctomycetia</taxon>
        <taxon>Pirellulales</taxon>
        <taxon>Lacipirellulaceae</taxon>
        <taxon>Posidoniimonas</taxon>
    </lineage>
</organism>
<dbReference type="OrthoDB" id="251754at2"/>
<dbReference type="InterPro" id="IPR012902">
    <property type="entry name" value="N_methyl_site"/>
</dbReference>
<sequence length="333" mass="36551">MSMPHFAPSARRARRAFTLVELLVVIAIIGILIALLLPAVQAARESARRSSCLNNLRQVSLAMMNYESSNKRLPVGAAQRFNVTSDPTLHSWVSQILQYVEEANAYGMADWTQPLAQREDDGNRAHHIKFETFSCPSLEPVEIVNDFYGARGSYAVNAGIGQVFMQNPDPKQRTSEASGVQPWPIPPYASTTSSLGAIGLFMVNHGRKLSEVTDGTSKTAMLTEVINVPGEDTRGALHFGAAVMYMHNVLPNDTASLPDRTRWCVSVENEAPCRQTLNQWQGGWYQAARSKHPGGVNLVMGDSSARFLTDSVNFEVWQAMCTPQGEEVLAEGL</sequence>
<evidence type="ECO:0000313" key="2">
    <source>
        <dbReference type="EMBL" id="TWT33960.1"/>
    </source>
</evidence>
<protein>
    <recommendedName>
        <fullName evidence="1">DUF1559 domain-containing protein</fullName>
    </recommendedName>
</protein>
<dbReference type="InterPro" id="IPR027558">
    <property type="entry name" value="Pre_pil_HX9DG_C"/>
</dbReference>
<dbReference type="RefSeq" id="WP_146567297.1">
    <property type="nucleotide sequence ID" value="NZ_SIHJ01000002.1"/>
</dbReference>
<gene>
    <name evidence="2" type="ORF">KOR34_37960</name>
</gene>